<sequence length="518" mass="55176">MRYFSTRIALLATILAMIVVFVPSGAVLLYAAALVYPYESPGLQPGCIELVNNGGFEASIPGTWVTQGVVLADSGVKLTGNFSALIGLSTIFPNQNVSSALRQTINLPAAHTITLSFQWYPQFDLNISDADVQFVNIQTSNGTIVPVVPAVKQTATTWQSVNFPLNQFAGQQITLIFGVNNDGTGSRTWMNIDDVSVVACPSTPTATATPTITPTPTPTFTVTPLPTGCVTDGILNGSFEEDSFWIFGDAPVRPAFVGSPVRTGLRAVRLGIDPAAVPASPSRESFSSIRQPFQISSLASTASLSWWHIDRTEEGPLENAPRGVLIDRQEVILLNLDNSTEAILYSKRLNNPSWQQTTVDLTAFRGKALVLYFNVLNDGNNLRTWQYIDDVTLTICYAPTATPTPTSPSTPTPFPTDTPTPTITPTDTPSSDMSGSAVEPPGADGELESGEPTIIPMEEAGRQAAGMADTAQAGSEPGWLDRSIREGLTPVAIMIGVLAVIALAVGVAIYRQRSNVSS</sequence>
<reference evidence="3 4" key="1">
    <citation type="submission" date="2012-02" db="EMBL/GenBank/DDBJ databases">
        <title>Complete genome sequence of Caldilinea aerophila DSM 14535 (= NBRC 102666).</title>
        <authorList>
            <person name="Oguchi A."/>
            <person name="Hosoyama A."/>
            <person name="Sekine M."/>
            <person name="Fukai R."/>
            <person name="Kato Y."/>
            <person name="Nakamura S."/>
            <person name="Hanada S."/>
            <person name="Yamazaki S."/>
            <person name="Fujita N."/>
        </authorList>
    </citation>
    <scope>NUCLEOTIDE SEQUENCE [LARGE SCALE GENOMIC DNA]</scope>
    <source>
        <strain evidence="4">DSM 14535 / JCM 11387 / NBRC 104270 / STL-6-O1</strain>
    </source>
</reference>
<proteinExistence type="predicted"/>
<protein>
    <recommendedName>
        <fullName evidence="5">MAM domain-containing protein</fullName>
    </recommendedName>
</protein>
<dbReference type="STRING" id="926550.CLDAP_18990"/>
<gene>
    <name evidence="3" type="ordered locus">CLDAP_18990</name>
</gene>
<keyword evidence="4" id="KW-1185">Reference proteome</keyword>
<evidence type="ECO:0000313" key="4">
    <source>
        <dbReference type="Proteomes" id="UP000007880"/>
    </source>
</evidence>
<dbReference type="OrthoDB" id="291295at2"/>
<dbReference type="HOGENOM" id="CLU_525497_0_0_0"/>
<dbReference type="RefSeq" id="WP_014433174.1">
    <property type="nucleotide sequence ID" value="NC_017079.1"/>
</dbReference>
<evidence type="ECO:0000256" key="1">
    <source>
        <dbReference type="SAM" id="MobiDB-lite"/>
    </source>
</evidence>
<keyword evidence="2" id="KW-0472">Membrane</keyword>
<feature type="transmembrane region" description="Helical" evidence="2">
    <location>
        <begin position="491"/>
        <end position="510"/>
    </location>
</feature>
<dbReference type="Proteomes" id="UP000007880">
    <property type="component" value="Chromosome"/>
</dbReference>
<keyword evidence="2" id="KW-1133">Transmembrane helix</keyword>
<keyword evidence="2" id="KW-0812">Transmembrane</keyword>
<name>I0I3V1_CALAS</name>
<organism evidence="3 4">
    <name type="scientific">Caldilinea aerophila (strain DSM 14535 / JCM 11387 / NBRC 104270 / STL-6-O1)</name>
    <dbReference type="NCBI Taxonomy" id="926550"/>
    <lineage>
        <taxon>Bacteria</taxon>
        <taxon>Bacillati</taxon>
        <taxon>Chloroflexota</taxon>
        <taxon>Caldilineae</taxon>
        <taxon>Caldilineales</taxon>
        <taxon>Caldilineaceae</taxon>
        <taxon>Caldilinea</taxon>
    </lineage>
</organism>
<feature type="compositionally biased region" description="Pro residues" evidence="1">
    <location>
        <begin position="405"/>
        <end position="418"/>
    </location>
</feature>
<dbReference type="EMBL" id="AP012337">
    <property type="protein sequence ID" value="BAL99938.1"/>
    <property type="molecule type" value="Genomic_DNA"/>
</dbReference>
<feature type="region of interest" description="Disordered" evidence="1">
    <location>
        <begin position="402"/>
        <end position="450"/>
    </location>
</feature>
<feature type="compositionally biased region" description="Low complexity" evidence="1">
    <location>
        <begin position="419"/>
        <end position="432"/>
    </location>
</feature>
<dbReference type="KEGG" id="cap:CLDAP_18990"/>
<dbReference type="eggNOG" id="COG2234">
    <property type="taxonomic scope" value="Bacteria"/>
</dbReference>
<evidence type="ECO:0008006" key="5">
    <source>
        <dbReference type="Google" id="ProtNLM"/>
    </source>
</evidence>
<evidence type="ECO:0000313" key="3">
    <source>
        <dbReference type="EMBL" id="BAL99938.1"/>
    </source>
</evidence>
<dbReference type="AlphaFoldDB" id="I0I3V1"/>
<accession>I0I3V1</accession>
<dbReference type="Gene3D" id="2.60.120.260">
    <property type="entry name" value="Galactose-binding domain-like"/>
    <property type="match status" value="1"/>
</dbReference>
<evidence type="ECO:0000256" key="2">
    <source>
        <dbReference type="SAM" id="Phobius"/>
    </source>
</evidence>